<comment type="caution">
    <text evidence="2">The sequence shown here is derived from an EMBL/GenBank/DDBJ whole genome shotgun (WGS) entry which is preliminary data.</text>
</comment>
<organism evidence="2 3">
    <name type="scientific">Adiantum capillus-veneris</name>
    <name type="common">Maidenhair fern</name>
    <dbReference type="NCBI Taxonomy" id="13818"/>
    <lineage>
        <taxon>Eukaryota</taxon>
        <taxon>Viridiplantae</taxon>
        <taxon>Streptophyta</taxon>
        <taxon>Embryophyta</taxon>
        <taxon>Tracheophyta</taxon>
        <taxon>Polypodiopsida</taxon>
        <taxon>Polypodiidae</taxon>
        <taxon>Polypodiales</taxon>
        <taxon>Pteridineae</taxon>
        <taxon>Pteridaceae</taxon>
        <taxon>Vittarioideae</taxon>
        <taxon>Adiantum</taxon>
    </lineage>
</organism>
<sequence>MHLTASSKCVYFGNVVGVGPALSTAGNICKEPVWSTGSWIHEKLAGVREDIVEAFCMNWLEIHDNRQLVISAFRAMPVMQGLNVASSPRFPAYKVDFGWGKPAAVRTVKVTKDGELIFFGGRLGSKQGDVD</sequence>
<dbReference type="AlphaFoldDB" id="A0A9D4ZL69"/>
<keyword evidence="1" id="KW-0808">Transferase</keyword>
<evidence type="ECO:0000313" key="3">
    <source>
        <dbReference type="Proteomes" id="UP000886520"/>
    </source>
</evidence>
<dbReference type="Pfam" id="PF02458">
    <property type="entry name" value="Transferase"/>
    <property type="match status" value="1"/>
</dbReference>
<evidence type="ECO:0000256" key="1">
    <source>
        <dbReference type="ARBA" id="ARBA00022679"/>
    </source>
</evidence>
<gene>
    <name evidence="2" type="ORF">GOP47_0008935</name>
</gene>
<accession>A0A9D4ZL69</accession>
<dbReference type="InterPro" id="IPR023213">
    <property type="entry name" value="CAT-like_dom_sf"/>
</dbReference>
<protein>
    <submittedName>
        <fullName evidence="2">Uncharacterized protein</fullName>
    </submittedName>
</protein>
<dbReference type="EMBL" id="JABFUD020000008">
    <property type="protein sequence ID" value="KAI5076870.1"/>
    <property type="molecule type" value="Genomic_DNA"/>
</dbReference>
<dbReference type="InterPro" id="IPR051283">
    <property type="entry name" value="Sec_Metabolite_Acyltrans"/>
</dbReference>
<proteinExistence type="predicted"/>
<dbReference type="Gene3D" id="3.30.559.10">
    <property type="entry name" value="Chloramphenicol acetyltransferase-like domain"/>
    <property type="match status" value="1"/>
</dbReference>
<dbReference type="PANTHER" id="PTHR31896:SF64">
    <property type="entry name" value="TRICHOTHECENE 3-O-ACETYLTRANSFERASE"/>
    <property type="match status" value="1"/>
</dbReference>
<dbReference type="Proteomes" id="UP000886520">
    <property type="component" value="Chromosome 8"/>
</dbReference>
<name>A0A9D4ZL69_ADICA</name>
<evidence type="ECO:0000313" key="2">
    <source>
        <dbReference type="EMBL" id="KAI5076870.1"/>
    </source>
</evidence>
<reference evidence="2" key="1">
    <citation type="submission" date="2021-01" db="EMBL/GenBank/DDBJ databases">
        <title>Adiantum capillus-veneris genome.</title>
        <authorList>
            <person name="Fang Y."/>
            <person name="Liao Q."/>
        </authorList>
    </citation>
    <scope>NUCLEOTIDE SEQUENCE</scope>
    <source>
        <strain evidence="2">H3</strain>
        <tissue evidence="2">Leaf</tissue>
    </source>
</reference>
<keyword evidence="3" id="KW-1185">Reference proteome</keyword>
<dbReference type="GO" id="GO:0016740">
    <property type="term" value="F:transferase activity"/>
    <property type="evidence" value="ECO:0007669"/>
    <property type="project" value="UniProtKB-KW"/>
</dbReference>
<dbReference type="PANTHER" id="PTHR31896">
    <property type="entry name" value="FAMILY REGULATORY PROTEIN, PUTATIVE (AFU_ORTHOLOGUE AFUA_3G14730)-RELATED"/>
    <property type="match status" value="1"/>
</dbReference>
<dbReference type="OrthoDB" id="1862401at2759"/>